<evidence type="ECO:0000313" key="3">
    <source>
        <dbReference type="Proteomes" id="UP000198902"/>
    </source>
</evidence>
<proteinExistence type="predicted"/>
<dbReference type="AlphaFoldDB" id="A0A0D6JWB7"/>
<feature type="coiled-coil region" evidence="1">
    <location>
        <begin position="176"/>
        <end position="203"/>
    </location>
</feature>
<dbReference type="EMBL" id="CSTE01000005">
    <property type="protein sequence ID" value="CQR52892.1"/>
    <property type="molecule type" value="Genomic_DNA"/>
</dbReference>
<dbReference type="OrthoDB" id="271582at2157"/>
<dbReference type="RefSeq" id="WP_089780923.1">
    <property type="nucleotide sequence ID" value="NZ_CABLRR010000005.1"/>
</dbReference>
<organism evidence="2 3">
    <name type="scientific">Haloferax massiliensis</name>
    <dbReference type="NCBI Taxonomy" id="1476858"/>
    <lineage>
        <taxon>Archaea</taxon>
        <taxon>Methanobacteriati</taxon>
        <taxon>Methanobacteriota</taxon>
        <taxon>Stenosarchaea group</taxon>
        <taxon>Halobacteria</taxon>
        <taxon>Halobacteriales</taxon>
        <taxon>Haloferacaceae</taxon>
        <taxon>Haloferax</taxon>
    </lineage>
</organism>
<reference evidence="3" key="1">
    <citation type="submission" date="2015-03" db="EMBL/GenBank/DDBJ databases">
        <authorList>
            <person name="Urmite Genomes"/>
        </authorList>
    </citation>
    <scope>NUCLEOTIDE SEQUENCE [LARGE SCALE GENOMIC DNA]</scope>
    <source>
        <strain evidence="3">Arc-Hr</strain>
    </source>
</reference>
<evidence type="ECO:0000313" key="2">
    <source>
        <dbReference type="EMBL" id="CQR52892.1"/>
    </source>
</evidence>
<dbReference type="Proteomes" id="UP000198902">
    <property type="component" value="Unassembled WGS sequence"/>
</dbReference>
<protein>
    <submittedName>
        <fullName evidence="2">Chromosome partition protein Smc</fullName>
    </submittedName>
</protein>
<feature type="coiled-coil region" evidence="1">
    <location>
        <begin position="66"/>
        <end position="120"/>
    </location>
</feature>
<accession>A0A0D6JWB7</accession>
<gene>
    <name evidence="2" type="primary">smc_6</name>
    <name evidence="2" type="ORF">BN996_03354</name>
</gene>
<evidence type="ECO:0000256" key="1">
    <source>
        <dbReference type="SAM" id="Coils"/>
    </source>
</evidence>
<sequence length="331" mass="35765">MAQQDRNIGSERIVGLSKSAAVERVVDADESRDPDTVRAVLSHVTEDGVVTADGVDSAVTDASMILSTAETRVELASIDLDDAREAAGDDAAIGAVRSRLDVFEATVANANDRVESLGEELRGLSDWRDDPRSVYDVVLGLREVASESQALTAHADNVQLDIEEFERWLSNRDVRVRGVNGDVAALEQSLDGLEDRVEAVADAESSEDSADAAEDANDDRATEWCNAALRARVSDLLVEDVRAELADLRKLAPESDAETDGLDEAAADLADLDARVQRLRGRLDDLARSPWTDEYGARIESFEATLAAFEPPVSWGEVQAELDDARVDDEG</sequence>
<name>A0A0D6JWB7_9EURY</name>
<keyword evidence="1" id="KW-0175">Coiled coil</keyword>
<keyword evidence="3" id="KW-1185">Reference proteome</keyword>
<feature type="coiled-coil region" evidence="1">
    <location>
        <begin position="262"/>
        <end position="289"/>
    </location>
</feature>